<name>A0A067FMT3_CITSI</name>
<keyword evidence="2" id="KW-1185">Reference proteome</keyword>
<sequence length="44" mass="5194">MANNSKEEPKTGPEPDRWYNLTLGSSFKEDSSNKYCTLRFFQIY</sequence>
<dbReference type="AlphaFoldDB" id="A0A067FMT3"/>
<accession>A0A067FMT3</accession>
<evidence type="ECO:0000313" key="1">
    <source>
        <dbReference type="EMBL" id="KDO64722.1"/>
    </source>
</evidence>
<proteinExistence type="predicted"/>
<reference evidence="1 2" key="1">
    <citation type="submission" date="2014-04" db="EMBL/GenBank/DDBJ databases">
        <authorList>
            <consortium name="International Citrus Genome Consortium"/>
            <person name="Gmitter F."/>
            <person name="Chen C."/>
            <person name="Farmerie W."/>
            <person name="Harkins T."/>
            <person name="Desany B."/>
            <person name="Mohiuddin M."/>
            <person name="Kodira C."/>
            <person name="Borodovsky M."/>
            <person name="Lomsadze A."/>
            <person name="Burns P."/>
            <person name="Jenkins J."/>
            <person name="Prochnik S."/>
            <person name="Shu S."/>
            <person name="Chapman J."/>
            <person name="Pitluck S."/>
            <person name="Schmutz J."/>
            <person name="Rokhsar D."/>
        </authorList>
    </citation>
    <scope>NUCLEOTIDE SEQUENCE</scope>
</reference>
<protein>
    <submittedName>
        <fullName evidence="1">Uncharacterized protein</fullName>
    </submittedName>
</protein>
<dbReference type="STRING" id="2711.A0A067FMT3"/>
<dbReference type="EMBL" id="KK784906">
    <property type="protein sequence ID" value="KDO64722.1"/>
    <property type="molecule type" value="Genomic_DNA"/>
</dbReference>
<evidence type="ECO:0000313" key="2">
    <source>
        <dbReference type="Proteomes" id="UP000027120"/>
    </source>
</evidence>
<organism evidence="1 2">
    <name type="scientific">Citrus sinensis</name>
    <name type="common">Sweet orange</name>
    <name type="synonym">Citrus aurantium var. sinensis</name>
    <dbReference type="NCBI Taxonomy" id="2711"/>
    <lineage>
        <taxon>Eukaryota</taxon>
        <taxon>Viridiplantae</taxon>
        <taxon>Streptophyta</taxon>
        <taxon>Embryophyta</taxon>
        <taxon>Tracheophyta</taxon>
        <taxon>Spermatophyta</taxon>
        <taxon>Magnoliopsida</taxon>
        <taxon>eudicotyledons</taxon>
        <taxon>Gunneridae</taxon>
        <taxon>Pentapetalae</taxon>
        <taxon>rosids</taxon>
        <taxon>malvids</taxon>
        <taxon>Sapindales</taxon>
        <taxon>Rutaceae</taxon>
        <taxon>Aurantioideae</taxon>
        <taxon>Citrus</taxon>
    </lineage>
</organism>
<gene>
    <name evidence="1" type="ORF">CISIN_1g038005mg</name>
</gene>
<dbReference type="Proteomes" id="UP000027120">
    <property type="component" value="Unassembled WGS sequence"/>
</dbReference>